<organism evidence="2 3">
    <name type="scientific">Thiohalospira halophila DSM 15071</name>
    <dbReference type="NCBI Taxonomy" id="1123397"/>
    <lineage>
        <taxon>Bacteria</taxon>
        <taxon>Pseudomonadati</taxon>
        <taxon>Pseudomonadota</taxon>
        <taxon>Gammaproteobacteria</taxon>
        <taxon>Thiohalospirales</taxon>
        <taxon>Thiohalospiraceae</taxon>
        <taxon>Thiohalospira</taxon>
    </lineage>
</organism>
<dbReference type="RefSeq" id="WP_093428551.1">
    <property type="nucleotide sequence ID" value="NZ_FOMJ01000006.1"/>
</dbReference>
<evidence type="ECO:0000313" key="3">
    <source>
        <dbReference type="Proteomes" id="UP000198611"/>
    </source>
</evidence>
<dbReference type="PANTHER" id="PTHR36451:SF1">
    <property type="entry name" value="OMEGA-HYDROXY-BETA-DIHYDROMENAQUINONE-9 SULFOTRANSFERASE STF3"/>
    <property type="match status" value="1"/>
</dbReference>
<name>A0A1I1TKH9_9GAMM</name>
<dbReference type="Proteomes" id="UP000198611">
    <property type="component" value="Unassembled WGS sequence"/>
</dbReference>
<feature type="transmembrane region" description="Helical" evidence="1">
    <location>
        <begin position="37"/>
        <end position="60"/>
    </location>
</feature>
<dbReference type="EMBL" id="FOMJ01000006">
    <property type="protein sequence ID" value="SFD59039.1"/>
    <property type="molecule type" value="Genomic_DNA"/>
</dbReference>
<sequence>MLTLYTFLEGMGHQLRWWLRALVSWRDPRAPMTLRRLLVLLAGGPLFLLLQFVHILCLLLDEVLFPAYRRTAVERPLFITGIPRSGTTFVHRTLAGEGETFTTVTTWEALLAPSILQRRLVGLLARADGALGGLGARALAALTRRLTGGMEAIHAVGLTAAEEDYLLLLPAGGCFLPVLALPGESGPAELGRLDTALGAGRRGRLLRLYRRLLQRHLYADGGARRLLSKNAAFGGWVTGLRETFPDARFLLCLREPGTALSSQISSVAAAERLFGTATRGEAFQRLFLEGYQETLGHLGRTVADWPTGTVAVIDMADLRTAPGATLRAALERLGEAPGPALAARLAALPAGGTSGHRHAVSALALQPAEMDARLEPPYRHLLQQPHRVGSHP</sequence>
<dbReference type="InterPro" id="IPR052736">
    <property type="entry name" value="Stf3_sulfotransferase"/>
</dbReference>
<dbReference type="Gene3D" id="3.40.50.300">
    <property type="entry name" value="P-loop containing nucleotide triphosphate hydrolases"/>
    <property type="match status" value="1"/>
</dbReference>
<keyword evidence="1" id="KW-0812">Transmembrane</keyword>
<dbReference type="STRING" id="1123397.SAMN05660831_01922"/>
<reference evidence="2 3" key="1">
    <citation type="submission" date="2016-10" db="EMBL/GenBank/DDBJ databases">
        <authorList>
            <person name="de Groot N.N."/>
        </authorList>
    </citation>
    <scope>NUCLEOTIDE SEQUENCE [LARGE SCALE GENOMIC DNA]</scope>
    <source>
        <strain evidence="2 3">HL3</strain>
    </source>
</reference>
<evidence type="ECO:0000313" key="2">
    <source>
        <dbReference type="EMBL" id="SFD59039.1"/>
    </source>
</evidence>
<proteinExistence type="predicted"/>
<keyword evidence="3" id="KW-1185">Reference proteome</keyword>
<keyword evidence="2" id="KW-0808">Transferase</keyword>
<dbReference type="PANTHER" id="PTHR36451">
    <property type="entry name" value="PAPS-DEPENDENT SULFOTRANSFERASE STF3"/>
    <property type="match status" value="1"/>
</dbReference>
<protein>
    <submittedName>
        <fullName evidence="2">Sulfotransferase family protein</fullName>
    </submittedName>
</protein>
<dbReference type="InterPro" id="IPR027417">
    <property type="entry name" value="P-loop_NTPase"/>
</dbReference>
<gene>
    <name evidence="2" type="ORF">SAMN05660831_01922</name>
</gene>
<evidence type="ECO:0000256" key="1">
    <source>
        <dbReference type="SAM" id="Phobius"/>
    </source>
</evidence>
<dbReference type="SUPFAM" id="SSF52540">
    <property type="entry name" value="P-loop containing nucleoside triphosphate hydrolases"/>
    <property type="match status" value="1"/>
</dbReference>
<keyword evidence="1" id="KW-1133">Transmembrane helix</keyword>
<dbReference type="OrthoDB" id="9777890at2"/>
<dbReference type="AlphaFoldDB" id="A0A1I1TKH9"/>
<dbReference type="Pfam" id="PF13469">
    <property type="entry name" value="Sulfotransfer_3"/>
    <property type="match status" value="1"/>
</dbReference>
<keyword evidence="1" id="KW-0472">Membrane</keyword>
<dbReference type="GO" id="GO:0016740">
    <property type="term" value="F:transferase activity"/>
    <property type="evidence" value="ECO:0007669"/>
    <property type="project" value="UniProtKB-KW"/>
</dbReference>
<accession>A0A1I1TKH9</accession>